<feature type="region of interest" description="Disordered" evidence="1">
    <location>
        <begin position="1"/>
        <end position="24"/>
    </location>
</feature>
<evidence type="ECO:0000256" key="1">
    <source>
        <dbReference type="SAM" id="MobiDB-lite"/>
    </source>
</evidence>
<proteinExistence type="predicted"/>
<dbReference type="RefSeq" id="WP_190051391.1">
    <property type="nucleotide sequence ID" value="NZ_BMWC01000004.1"/>
</dbReference>
<keyword evidence="3" id="KW-1185">Reference proteome</keyword>
<feature type="region of interest" description="Disordered" evidence="1">
    <location>
        <begin position="88"/>
        <end position="130"/>
    </location>
</feature>
<organism evidence="2 3">
    <name type="scientific">Streptomyces lomondensis</name>
    <dbReference type="NCBI Taxonomy" id="68229"/>
    <lineage>
        <taxon>Bacteria</taxon>
        <taxon>Bacillati</taxon>
        <taxon>Actinomycetota</taxon>
        <taxon>Actinomycetes</taxon>
        <taxon>Kitasatosporales</taxon>
        <taxon>Streptomycetaceae</taxon>
        <taxon>Streptomyces</taxon>
    </lineage>
</organism>
<evidence type="ECO:0000313" key="2">
    <source>
        <dbReference type="EMBL" id="GGX00843.1"/>
    </source>
</evidence>
<gene>
    <name evidence="2" type="ORF">GCM10010383_33600</name>
</gene>
<comment type="caution">
    <text evidence="2">The sequence shown here is derived from an EMBL/GenBank/DDBJ whole genome shotgun (WGS) entry which is preliminary data.</text>
</comment>
<sequence length="130" mass="13474">MAASAPLARKRGRSTCRTSPWAREPDEDGVLQVEAGSFDASLGRQFAATALDLLALLINERSGRFTSPAPETAAATLVRVQDHIRRNLSDPGLSPTGIARPLHVGPLPAQALRAGVRGTGSRPSPAAGGS</sequence>
<accession>A0ABQ2X5R4</accession>
<evidence type="ECO:0000313" key="3">
    <source>
        <dbReference type="Proteomes" id="UP000617743"/>
    </source>
</evidence>
<dbReference type="Proteomes" id="UP000617743">
    <property type="component" value="Unassembled WGS sequence"/>
</dbReference>
<reference evidence="3" key="1">
    <citation type="journal article" date="2019" name="Int. J. Syst. Evol. Microbiol.">
        <title>The Global Catalogue of Microorganisms (GCM) 10K type strain sequencing project: providing services to taxonomists for standard genome sequencing and annotation.</title>
        <authorList>
            <consortium name="The Broad Institute Genomics Platform"/>
            <consortium name="The Broad Institute Genome Sequencing Center for Infectious Disease"/>
            <person name="Wu L."/>
            <person name="Ma J."/>
        </authorList>
    </citation>
    <scope>NUCLEOTIDE SEQUENCE [LARGE SCALE GENOMIC DNA]</scope>
    <source>
        <strain evidence="3">JCM 4866</strain>
    </source>
</reference>
<protein>
    <submittedName>
        <fullName evidence="2">Uncharacterized protein</fullName>
    </submittedName>
</protein>
<name>A0ABQ2X5R4_9ACTN</name>
<dbReference type="EMBL" id="BMWC01000004">
    <property type="protein sequence ID" value="GGX00843.1"/>
    <property type="molecule type" value="Genomic_DNA"/>
</dbReference>